<evidence type="ECO:0000313" key="1">
    <source>
        <dbReference type="EMBL" id="HJE51028.1"/>
    </source>
</evidence>
<dbReference type="InterPro" id="IPR023214">
    <property type="entry name" value="HAD_sf"/>
</dbReference>
<reference evidence="1" key="2">
    <citation type="submission" date="2021-09" db="EMBL/GenBank/DDBJ databases">
        <authorList>
            <person name="Gilroy R."/>
        </authorList>
    </citation>
    <scope>NUCLEOTIDE SEQUENCE</scope>
    <source>
        <strain evidence="1">ChiGjej3B3-7470</strain>
    </source>
</reference>
<gene>
    <name evidence="1" type="ORF">K8V15_03475</name>
</gene>
<dbReference type="GO" id="GO:0000287">
    <property type="term" value="F:magnesium ion binding"/>
    <property type="evidence" value="ECO:0007669"/>
    <property type="project" value="TreeGrafter"/>
</dbReference>
<feature type="non-terminal residue" evidence="1">
    <location>
        <position position="165"/>
    </location>
</feature>
<keyword evidence="1" id="KW-0378">Hydrolase</keyword>
<sequence length="165" mass="17508">MAASPAGPDRRAVFLDIDGTYADHGDVPPAHAEAVRRAREAGHLVFLCTGRPRSMVPARILAAGFDGFVGGAGAYVEVDGAVLADVRFPPEVAQRTVEVLLAHDVAFVLEAAEALWGPPGVDERMARHLAPHLRGGDPARPRPLDLLDTLRMTDDLTSLAFGKVS</sequence>
<organism evidence="1 2">
    <name type="scientific">Tessaracoccus flavescens</name>
    <dbReference type="NCBI Taxonomy" id="399497"/>
    <lineage>
        <taxon>Bacteria</taxon>
        <taxon>Bacillati</taxon>
        <taxon>Actinomycetota</taxon>
        <taxon>Actinomycetes</taxon>
        <taxon>Propionibacteriales</taxon>
        <taxon>Propionibacteriaceae</taxon>
        <taxon>Tessaracoccus</taxon>
    </lineage>
</organism>
<comment type="caution">
    <text evidence="1">The sequence shown here is derived from an EMBL/GenBank/DDBJ whole genome shotgun (WGS) entry which is preliminary data.</text>
</comment>
<dbReference type="Pfam" id="PF08282">
    <property type="entry name" value="Hydrolase_3"/>
    <property type="match status" value="1"/>
</dbReference>
<accession>A0A921EM42</accession>
<dbReference type="InterPro" id="IPR036412">
    <property type="entry name" value="HAD-like_sf"/>
</dbReference>
<dbReference type="Proteomes" id="UP000712713">
    <property type="component" value="Unassembled WGS sequence"/>
</dbReference>
<dbReference type="GO" id="GO:0016791">
    <property type="term" value="F:phosphatase activity"/>
    <property type="evidence" value="ECO:0007669"/>
    <property type="project" value="TreeGrafter"/>
</dbReference>
<dbReference type="EMBL" id="DYZF01000082">
    <property type="protein sequence ID" value="HJE51028.1"/>
    <property type="molecule type" value="Genomic_DNA"/>
</dbReference>
<dbReference type="Gene3D" id="3.40.50.1000">
    <property type="entry name" value="HAD superfamily/HAD-like"/>
    <property type="match status" value="1"/>
</dbReference>
<dbReference type="PANTHER" id="PTHR10000">
    <property type="entry name" value="PHOSPHOSERINE PHOSPHATASE"/>
    <property type="match status" value="1"/>
</dbReference>
<dbReference type="GO" id="GO:0005829">
    <property type="term" value="C:cytosol"/>
    <property type="evidence" value="ECO:0007669"/>
    <property type="project" value="TreeGrafter"/>
</dbReference>
<dbReference type="SUPFAM" id="SSF56784">
    <property type="entry name" value="HAD-like"/>
    <property type="match status" value="1"/>
</dbReference>
<proteinExistence type="predicted"/>
<evidence type="ECO:0000313" key="2">
    <source>
        <dbReference type="Proteomes" id="UP000712713"/>
    </source>
</evidence>
<dbReference type="PANTHER" id="PTHR10000:SF25">
    <property type="entry name" value="PHOSPHATASE YKRA-RELATED"/>
    <property type="match status" value="1"/>
</dbReference>
<name>A0A921EM42_9ACTN</name>
<reference evidence="1" key="1">
    <citation type="journal article" date="2021" name="PeerJ">
        <title>Extensive microbial diversity within the chicken gut microbiome revealed by metagenomics and culture.</title>
        <authorList>
            <person name="Gilroy R."/>
            <person name="Ravi A."/>
            <person name="Getino M."/>
            <person name="Pursley I."/>
            <person name="Horton D.L."/>
            <person name="Alikhan N.F."/>
            <person name="Baker D."/>
            <person name="Gharbi K."/>
            <person name="Hall N."/>
            <person name="Watson M."/>
            <person name="Adriaenssens E.M."/>
            <person name="Foster-Nyarko E."/>
            <person name="Jarju S."/>
            <person name="Secka A."/>
            <person name="Antonio M."/>
            <person name="Oren A."/>
            <person name="Chaudhuri R.R."/>
            <person name="La Ragione R."/>
            <person name="Hildebrand F."/>
            <person name="Pallen M.J."/>
        </authorList>
    </citation>
    <scope>NUCLEOTIDE SEQUENCE</scope>
    <source>
        <strain evidence="1">ChiGjej3B3-7470</strain>
    </source>
</reference>
<protein>
    <submittedName>
        <fullName evidence="1">HAD hydrolase family protein</fullName>
    </submittedName>
</protein>
<dbReference type="AlphaFoldDB" id="A0A921EM42"/>